<evidence type="ECO:0000313" key="2">
    <source>
        <dbReference type="Proteomes" id="UP000602260"/>
    </source>
</evidence>
<keyword evidence="2" id="KW-1185">Reference proteome</keyword>
<organism evidence="1 2">
    <name type="scientific">Flintibacter faecis</name>
    <dbReference type="NCBI Taxonomy" id="2763047"/>
    <lineage>
        <taxon>Bacteria</taxon>
        <taxon>Bacillati</taxon>
        <taxon>Bacillota</taxon>
        <taxon>Clostridia</taxon>
        <taxon>Eubacteriales</taxon>
        <taxon>Flintibacter</taxon>
    </lineage>
</organism>
<proteinExistence type="predicted"/>
<accession>A0A8J6J2S3</accession>
<dbReference type="EMBL" id="JACOPN010000001">
    <property type="protein sequence ID" value="MBC5716156.1"/>
    <property type="molecule type" value="Genomic_DNA"/>
</dbReference>
<dbReference type="Proteomes" id="UP000602260">
    <property type="component" value="Unassembled WGS sequence"/>
</dbReference>
<comment type="caution">
    <text evidence="1">The sequence shown here is derived from an EMBL/GenBank/DDBJ whole genome shotgun (WGS) entry which is preliminary data.</text>
</comment>
<evidence type="ECO:0000313" key="1">
    <source>
        <dbReference type="EMBL" id="MBC5716156.1"/>
    </source>
</evidence>
<gene>
    <name evidence="1" type="ORF">H8S55_02270</name>
</gene>
<dbReference type="AlphaFoldDB" id="A0A8J6J2S3"/>
<reference evidence="1" key="1">
    <citation type="submission" date="2020-08" db="EMBL/GenBank/DDBJ databases">
        <title>Genome public.</title>
        <authorList>
            <person name="Liu C."/>
            <person name="Sun Q."/>
        </authorList>
    </citation>
    <scope>NUCLEOTIDE SEQUENCE</scope>
    <source>
        <strain evidence="1">BX5</strain>
    </source>
</reference>
<sequence length="74" mass="8495">MFKRHEPYRKIAVNVMMSSAGLAAMLRAGQGGRAVKNFSKFPKLGRSPVESRAKGWYNMRQRQYSASRISWVLF</sequence>
<protein>
    <submittedName>
        <fullName evidence="1">Uncharacterized protein</fullName>
    </submittedName>
</protein>
<name>A0A8J6J2S3_9FIRM</name>